<proteinExistence type="predicted"/>
<dbReference type="Pfam" id="PF13472">
    <property type="entry name" value="Lipase_GDSL_2"/>
    <property type="match status" value="1"/>
</dbReference>
<feature type="domain" description="SGNH hydrolase-type esterase" evidence="1">
    <location>
        <begin position="57"/>
        <end position="281"/>
    </location>
</feature>
<dbReference type="SUPFAM" id="SSF52266">
    <property type="entry name" value="SGNH hydrolase"/>
    <property type="match status" value="1"/>
</dbReference>
<evidence type="ECO:0000313" key="2">
    <source>
        <dbReference type="EMBL" id="GAA4170350.1"/>
    </source>
</evidence>
<dbReference type="InterPro" id="IPR013830">
    <property type="entry name" value="SGNH_hydro"/>
</dbReference>
<dbReference type="EMBL" id="BAABBW010000001">
    <property type="protein sequence ID" value="GAA4170350.1"/>
    <property type="molecule type" value="Genomic_DNA"/>
</dbReference>
<comment type="caution">
    <text evidence="2">The sequence shown here is derived from an EMBL/GenBank/DDBJ whole genome shotgun (WGS) entry which is preliminary data.</text>
</comment>
<dbReference type="PROSITE" id="PS51257">
    <property type="entry name" value="PROKAR_LIPOPROTEIN"/>
    <property type="match status" value="1"/>
</dbReference>
<name>A0ABP7ZTV7_9MICO</name>
<reference evidence="3" key="1">
    <citation type="journal article" date="2019" name="Int. J. Syst. Evol. Microbiol.">
        <title>The Global Catalogue of Microorganisms (GCM) 10K type strain sequencing project: providing services to taxonomists for standard genome sequencing and annotation.</title>
        <authorList>
            <consortium name="The Broad Institute Genomics Platform"/>
            <consortium name="The Broad Institute Genome Sequencing Center for Infectious Disease"/>
            <person name="Wu L."/>
            <person name="Ma J."/>
        </authorList>
    </citation>
    <scope>NUCLEOTIDE SEQUENCE [LARGE SCALE GENOMIC DNA]</scope>
    <source>
        <strain evidence="3">JCM 17591</strain>
    </source>
</reference>
<organism evidence="2 3">
    <name type="scientific">Gryllotalpicola koreensis</name>
    <dbReference type="NCBI Taxonomy" id="993086"/>
    <lineage>
        <taxon>Bacteria</taxon>
        <taxon>Bacillati</taxon>
        <taxon>Actinomycetota</taxon>
        <taxon>Actinomycetes</taxon>
        <taxon>Micrococcales</taxon>
        <taxon>Microbacteriaceae</taxon>
        <taxon>Gryllotalpicola</taxon>
    </lineage>
</organism>
<dbReference type="RefSeq" id="WP_344751992.1">
    <property type="nucleotide sequence ID" value="NZ_BAABBW010000001.1"/>
</dbReference>
<dbReference type="Gene3D" id="3.40.50.1110">
    <property type="entry name" value="SGNH hydrolase"/>
    <property type="match status" value="1"/>
</dbReference>
<keyword evidence="2" id="KW-0378">Hydrolase</keyword>
<gene>
    <name evidence="2" type="ORF">GCM10022287_08110</name>
</gene>
<accession>A0ABP7ZTV7</accession>
<dbReference type="Proteomes" id="UP001501079">
    <property type="component" value="Unassembled WGS sequence"/>
</dbReference>
<evidence type="ECO:0000313" key="3">
    <source>
        <dbReference type="Proteomes" id="UP001501079"/>
    </source>
</evidence>
<dbReference type="GO" id="GO:0016787">
    <property type="term" value="F:hydrolase activity"/>
    <property type="evidence" value="ECO:0007669"/>
    <property type="project" value="UniProtKB-KW"/>
</dbReference>
<sequence length="295" mass="29819">MSSGRPGLSGRAARAAAALAASVLLLALGGCSAMGRAAEPQPSVSVGLLAGVTTLGVLGDSMSLGVNACGRSGVCTQASWAMGTDADVDSLARRIGAANGRTPAIANGAVNGGSVATMLGTASKVIAAKPQLVVIMIGANDACRPSFDEMTPAARFQADYGTLMDQLTAGLPGAHILALSVPDLNRLWELGHGIGPVAKAWSTAPGCRSLLGNPSSTAAADVERRAAVGKLVEQYDDAIETVCAQHPNCIWDRNAVHDHVFTAAEISRVDFFHPSAEGQAAIARLAWAALAKAGG</sequence>
<evidence type="ECO:0000259" key="1">
    <source>
        <dbReference type="Pfam" id="PF13472"/>
    </source>
</evidence>
<dbReference type="InterPro" id="IPR036514">
    <property type="entry name" value="SGNH_hydro_sf"/>
</dbReference>
<keyword evidence="3" id="KW-1185">Reference proteome</keyword>
<protein>
    <submittedName>
        <fullName evidence="2">SGNH/GDSL hydrolase family protein</fullName>
    </submittedName>
</protein>